<evidence type="ECO:0000313" key="2">
    <source>
        <dbReference type="EMBL" id="KAG5991906.1"/>
    </source>
</evidence>
<organism evidence="2 3">
    <name type="scientific">Claviceps pusilla</name>
    <dbReference type="NCBI Taxonomy" id="123648"/>
    <lineage>
        <taxon>Eukaryota</taxon>
        <taxon>Fungi</taxon>
        <taxon>Dikarya</taxon>
        <taxon>Ascomycota</taxon>
        <taxon>Pezizomycotina</taxon>
        <taxon>Sordariomycetes</taxon>
        <taxon>Hypocreomycetidae</taxon>
        <taxon>Hypocreales</taxon>
        <taxon>Clavicipitaceae</taxon>
        <taxon>Claviceps</taxon>
    </lineage>
</organism>
<gene>
    <name evidence="2" type="ORF">E4U43_003906</name>
</gene>
<dbReference type="AlphaFoldDB" id="A0A9P7N677"/>
<sequence>MVMRPADVPLKFDMPPLACLKSSSSALRQRGALAKRTCHHTNPPKYRGPGKAELERCQL</sequence>
<proteinExistence type="predicted"/>
<feature type="region of interest" description="Disordered" evidence="1">
    <location>
        <begin position="38"/>
        <end position="59"/>
    </location>
</feature>
<dbReference type="OrthoDB" id="10521476at2759"/>
<comment type="caution">
    <text evidence="2">The sequence shown here is derived from an EMBL/GenBank/DDBJ whole genome shotgun (WGS) entry which is preliminary data.</text>
</comment>
<protein>
    <submittedName>
        <fullName evidence="2">Uncharacterized protein</fullName>
    </submittedName>
</protein>
<keyword evidence="3" id="KW-1185">Reference proteome</keyword>
<evidence type="ECO:0000313" key="3">
    <source>
        <dbReference type="Proteomes" id="UP000748025"/>
    </source>
</evidence>
<evidence type="ECO:0000256" key="1">
    <source>
        <dbReference type="SAM" id="MobiDB-lite"/>
    </source>
</evidence>
<reference evidence="2" key="1">
    <citation type="journal article" date="2020" name="bioRxiv">
        <title>Whole genome comparisons of ergot fungi reveals the divergence and evolution of species within the genus Claviceps are the result of varying mechanisms driving genome evolution and host range expansion.</title>
        <authorList>
            <person name="Wyka S.A."/>
            <person name="Mondo S.J."/>
            <person name="Liu M."/>
            <person name="Dettman J."/>
            <person name="Nalam V."/>
            <person name="Broders K.D."/>
        </authorList>
    </citation>
    <scope>NUCLEOTIDE SEQUENCE</scope>
    <source>
        <strain evidence="2">CCC 602</strain>
    </source>
</reference>
<feature type="compositionally biased region" description="Basic and acidic residues" evidence="1">
    <location>
        <begin position="50"/>
        <end position="59"/>
    </location>
</feature>
<dbReference type="Proteomes" id="UP000748025">
    <property type="component" value="Unassembled WGS sequence"/>
</dbReference>
<accession>A0A9P7N677</accession>
<dbReference type="EMBL" id="SRPW01002575">
    <property type="protein sequence ID" value="KAG5991906.1"/>
    <property type="molecule type" value="Genomic_DNA"/>
</dbReference>
<name>A0A9P7N677_9HYPO</name>